<evidence type="ECO:0000256" key="2">
    <source>
        <dbReference type="ARBA" id="ARBA00022980"/>
    </source>
</evidence>
<dbReference type="PANTHER" id="PTHR13479:SF40">
    <property type="entry name" value="SMALL RIBOSOMAL SUBUNIT PROTEIN BS18M"/>
    <property type="match status" value="1"/>
</dbReference>
<keyword evidence="2" id="KW-0689">Ribosomal protein</keyword>
<accession>A0A448WM41</accession>
<comment type="similarity">
    <text evidence="1">Belongs to the bacterial ribosomal protein bS18 family.</text>
</comment>
<evidence type="ECO:0000256" key="3">
    <source>
        <dbReference type="ARBA" id="ARBA00023274"/>
    </source>
</evidence>
<dbReference type="AlphaFoldDB" id="A0A448WM41"/>
<dbReference type="Gene3D" id="4.10.640.10">
    <property type="entry name" value="Ribosomal protein S18"/>
    <property type="match status" value="1"/>
</dbReference>
<proteinExistence type="inferred from homology"/>
<comment type="caution">
    <text evidence="4">The sequence shown here is derived from an EMBL/GenBank/DDBJ whole genome shotgun (WGS) entry which is preliminary data.</text>
</comment>
<dbReference type="GO" id="GO:0003735">
    <property type="term" value="F:structural constituent of ribosome"/>
    <property type="evidence" value="ECO:0007669"/>
    <property type="project" value="InterPro"/>
</dbReference>
<dbReference type="InterPro" id="IPR001648">
    <property type="entry name" value="Ribosomal_bS18"/>
</dbReference>
<evidence type="ECO:0008006" key="6">
    <source>
        <dbReference type="Google" id="ProtNLM"/>
    </source>
</evidence>
<organism evidence="4 5">
    <name type="scientific">Protopolystoma xenopodis</name>
    <dbReference type="NCBI Taxonomy" id="117903"/>
    <lineage>
        <taxon>Eukaryota</taxon>
        <taxon>Metazoa</taxon>
        <taxon>Spiralia</taxon>
        <taxon>Lophotrochozoa</taxon>
        <taxon>Platyhelminthes</taxon>
        <taxon>Monogenea</taxon>
        <taxon>Polyopisthocotylea</taxon>
        <taxon>Polystomatidea</taxon>
        <taxon>Polystomatidae</taxon>
        <taxon>Protopolystoma</taxon>
    </lineage>
</organism>
<dbReference type="Proteomes" id="UP000784294">
    <property type="component" value="Unassembled WGS sequence"/>
</dbReference>
<sequence>MDNPYTPKKKLCFICEHNIDLDYKNVRLLSQFISPYTGRIKGRKYTQLCIPMQKRLSQLIKRSRQFGAVFGFYSTSSGRIL</sequence>
<reference evidence="4" key="1">
    <citation type="submission" date="2018-11" db="EMBL/GenBank/DDBJ databases">
        <authorList>
            <consortium name="Pathogen Informatics"/>
        </authorList>
    </citation>
    <scope>NUCLEOTIDE SEQUENCE</scope>
</reference>
<dbReference type="SUPFAM" id="SSF46911">
    <property type="entry name" value="Ribosomal protein S18"/>
    <property type="match status" value="1"/>
</dbReference>
<dbReference type="OrthoDB" id="10066799at2759"/>
<gene>
    <name evidence="4" type="ORF">PXEA_LOCUS8556</name>
</gene>
<dbReference type="Pfam" id="PF01084">
    <property type="entry name" value="Ribosomal_S18"/>
    <property type="match status" value="1"/>
</dbReference>
<protein>
    <recommendedName>
        <fullName evidence="6">30S ribosomal protein S18</fullName>
    </recommendedName>
</protein>
<dbReference type="NCBIfam" id="TIGR00165">
    <property type="entry name" value="S18"/>
    <property type="match status" value="1"/>
</dbReference>
<dbReference type="PANTHER" id="PTHR13479">
    <property type="entry name" value="30S RIBOSOMAL PROTEIN S18"/>
    <property type="match status" value="1"/>
</dbReference>
<evidence type="ECO:0000313" key="4">
    <source>
        <dbReference type="EMBL" id="VEL15116.1"/>
    </source>
</evidence>
<evidence type="ECO:0000256" key="1">
    <source>
        <dbReference type="ARBA" id="ARBA00005589"/>
    </source>
</evidence>
<dbReference type="InterPro" id="IPR036870">
    <property type="entry name" value="Ribosomal_bS18_sf"/>
</dbReference>
<dbReference type="GO" id="GO:0070181">
    <property type="term" value="F:small ribosomal subunit rRNA binding"/>
    <property type="evidence" value="ECO:0007669"/>
    <property type="project" value="TreeGrafter"/>
</dbReference>
<dbReference type="EMBL" id="CAAALY010023491">
    <property type="protein sequence ID" value="VEL15116.1"/>
    <property type="molecule type" value="Genomic_DNA"/>
</dbReference>
<dbReference type="GO" id="GO:0032543">
    <property type="term" value="P:mitochondrial translation"/>
    <property type="evidence" value="ECO:0007669"/>
    <property type="project" value="TreeGrafter"/>
</dbReference>
<evidence type="ECO:0000313" key="5">
    <source>
        <dbReference type="Proteomes" id="UP000784294"/>
    </source>
</evidence>
<name>A0A448WM41_9PLAT</name>
<dbReference type="GO" id="GO:0005763">
    <property type="term" value="C:mitochondrial small ribosomal subunit"/>
    <property type="evidence" value="ECO:0007669"/>
    <property type="project" value="TreeGrafter"/>
</dbReference>
<keyword evidence="3" id="KW-0687">Ribonucleoprotein</keyword>
<keyword evidence="5" id="KW-1185">Reference proteome</keyword>